<dbReference type="GO" id="GO:0005737">
    <property type="term" value="C:cytoplasm"/>
    <property type="evidence" value="ECO:0007669"/>
    <property type="project" value="TreeGrafter"/>
</dbReference>
<dbReference type="OrthoDB" id="64477at2759"/>
<dbReference type="Pfam" id="PF13302">
    <property type="entry name" value="Acetyltransf_3"/>
    <property type="match status" value="1"/>
</dbReference>
<dbReference type="GO" id="GO:1990189">
    <property type="term" value="F:protein N-terminal-serine acetyltransferase activity"/>
    <property type="evidence" value="ECO:0007669"/>
    <property type="project" value="TreeGrafter"/>
</dbReference>
<dbReference type="EMBL" id="JACAZH010000015">
    <property type="protein sequence ID" value="KAF7349693.1"/>
    <property type="molecule type" value="Genomic_DNA"/>
</dbReference>
<keyword evidence="3" id="KW-1185">Reference proteome</keyword>
<comment type="caution">
    <text evidence="2">The sequence shown here is derived from an EMBL/GenBank/DDBJ whole genome shotgun (WGS) entry which is preliminary data.</text>
</comment>
<gene>
    <name evidence="2" type="ORF">MSAN_01696100</name>
</gene>
<dbReference type="SUPFAM" id="SSF55729">
    <property type="entry name" value="Acyl-CoA N-acyltransferases (Nat)"/>
    <property type="match status" value="1"/>
</dbReference>
<dbReference type="AlphaFoldDB" id="A0A8H7CWA6"/>
<dbReference type="InterPro" id="IPR016181">
    <property type="entry name" value="Acyl_CoA_acyltransferase"/>
</dbReference>
<name>A0A8H7CWA6_9AGAR</name>
<dbReference type="PANTHER" id="PTHR43441:SF11">
    <property type="entry name" value="RIBOSOMAL-PROTEIN-SERINE ACETYLTRANSFERASE"/>
    <property type="match status" value="1"/>
</dbReference>
<accession>A0A8H7CWA6</accession>
<dbReference type="Gene3D" id="3.40.630.30">
    <property type="match status" value="1"/>
</dbReference>
<evidence type="ECO:0000259" key="1">
    <source>
        <dbReference type="Pfam" id="PF13302"/>
    </source>
</evidence>
<reference evidence="2" key="1">
    <citation type="submission" date="2020-05" db="EMBL/GenBank/DDBJ databases">
        <title>Mycena genomes resolve the evolution of fungal bioluminescence.</title>
        <authorList>
            <person name="Tsai I.J."/>
        </authorList>
    </citation>
    <scope>NUCLEOTIDE SEQUENCE</scope>
    <source>
        <strain evidence="2">160909Yilan</strain>
    </source>
</reference>
<feature type="domain" description="N-acetyltransferase" evidence="1">
    <location>
        <begin position="13"/>
        <end position="159"/>
    </location>
</feature>
<dbReference type="Proteomes" id="UP000623467">
    <property type="component" value="Unassembled WGS sequence"/>
</dbReference>
<dbReference type="InterPro" id="IPR051908">
    <property type="entry name" value="Ribosomal_N-acetyltransferase"/>
</dbReference>
<dbReference type="PANTHER" id="PTHR43441">
    <property type="entry name" value="RIBOSOMAL-PROTEIN-SERINE ACETYLTRANSFERASE"/>
    <property type="match status" value="1"/>
</dbReference>
<keyword evidence="2" id="KW-0808">Transferase</keyword>
<dbReference type="GO" id="GO:0008999">
    <property type="term" value="F:protein-N-terminal-alanine acetyltransferase activity"/>
    <property type="evidence" value="ECO:0007669"/>
    <property type="project" value="TreeGrafter"/>
</dbReference>
<dbReference type="InterPro" id="IPR000182">
    <property type="entry name" value="GNAT_dom"/>
</dbReference>
<proteinExistence type="predicted"/>
<organism evidence="2 3">
    <name type="scientific">Mycena sanguinolenta</name>
    <dbReference type="NCBI Taxonomy" id="230812"/>
    <lineage>
        <taxon>Eukaryota</taxon>
        <taxon>Fungi</taxon>
        <taxon>Dikarya</taxon>
        <taxon>Basidiomycota</taxon>
        <taxon>Agaricomycotina</taxon>
        <taxon>Agaricomycetes</taxon>
        <taxon>Agaricomycetidae</taxon>
        <taxon>Agaricales</taxon>
        <taxon>Marasmiineae</taxon>
        <taxon>Mycenaceae</taxon>
        <taxon>Mycena</taxon>
    </lineage>
</organism>
<evidence type="ECO:0000313" key="2">
    <source>
        <dbReference type="EMBL" id="KAF7349693.1"/>
    </source>
</evidence>
<evidence type="ECO:0000313" key="3">
    <source>
        <dbReference type="Proteomes" id="UP000623467"/>
    </source>
</evidence>
<protein>
    <submittedName>
        <fullName evidence="2">Ribosomal-protein-alanine acetyltransferase</fullName>
    </submittedName>
</protein>
<sequence>MFLDTPLISKSGRVALVPPNEADDEAVLALFSDPATRRFMPYMHKNPTIEHVRARRINDAADNTRISFSIHALSGTENASSKRKHEFAGIVVIMAIDTVYGNSCELGMMLPSKYVGGRLGTEALFTVLEYIFETRRFHRVVIQTWVDHTVVCRWVERAGGVLEGIQRDCWSNGEGGHVDVCLYGILEKEWRNTMKPWFERDTQVRARM</sequence>